<dbReference type="EMBL" id="CP001600">
    <property type="protein sequence ID" value="ACR71041.2"/>
    <property type="molecule type" value="Genomic_DNA"/>
</dbReference>
<dbReference type="STRING" id="67780.B6E78_11160"/>
<evidence type="ECO:0000313" key="8">
    <source>
        <dbReference type="EMBL" id="ACR71041.2"/>
    </source>
</evidence>
<comment type="subcellular location">
    <subcellularLocation>
        <location evidence="1 6">Cell membrane</location>
        <topology evidence="1 6">Multi-pass membrane protein</topology>
    </subcellularLocation>
</comment>
<dbReference type="GO" id="GO:0005886">
    <property type="term" value="C:plasma membrane"/>
    <property type="evidence" value="ECO:0007669"/>
    <property type="project" value="UniProtKB-SubCell"/>
</dbReference>
<sequence length="234" mass="26265">MRWKRRRKPWRRWGMLALVAAAIGCTPLRTLSGDLAALQRLLGEMGFVYGALGYMILFIAASLMLFPGSILVIAAAMLFGVWWGTLFSLLAATLASACAFLLARYLGRDWLQARFGSRPLFQRITLGMTRYGVDFLIFTRLVPLFPYNIQNYVYGLTDIGFWRYTWISALTLLPGTFLYSYMAATLAQNGVTWQVSVELLLCGLLLFVITQAARQVYRHCLGAVCDSPDTVSDD</sequence>
<feature type="transmembrane region" description="Helical" evidence="6">
    <location>
        <begin position="161"/>
        <end position="179"/>
    </location>
</feature>
<evidence type="ECO:0000259" key="7">
    <source>
        <dbReference type="Pfam" id="PF09335"/>
    </source>
</evidence>
<dbReference type="InterPro" id="IPR032816">
    <property type="entry name" value="VTT_dom"/>
</dbReference>
<proteinExistence type="inferred from homology"/>
<keyword evidence="5 6" id="KW-0472">Membrane</keyword>
<feature type="domain" description="VTT" evidence="7">
    <location>
        <begin position="66"/>
        <end position="183"/>
    </location>
</feature>
<evidence type="ECO:0000256" key="1">
    <source>
        <dbReference type="ARBA" id="ARBA00004651"/>
    </source>
</evidence>
<keyword evidence="3 6" id="KW-0812">Transmembrane</keyword>
<reference evidence="9" key="1">
    <citation type="submission" date="2009-03" db="EMBL/GenBank/DDBJ databases">
        <title>Complete genome sequence of Edwardsiella ictaluri 93-146.</title>
        <authorList>
            <person name="Williams M.L."/>
            <person name="Gillaspy A.F."/>
            <person name="Dyer D.W."/>
            <person name="Thune R.L."/>
            <person name="Waldbieser G.C."/>
            <person name="Schuster S.C."/>
            <person name="Gipson J."/>
            <person name="Zaitshik J."/>
            <person name="Landry C."/>
            <person name="Lawrence M.L."/>
        </authorList>
    </citation>
    <scope>NUCLEOTIDE SEQUENCE [LARGE SCALE GENOMIC DNA]</scope>
    <source>
        <strain evidence="9">93-146</strain>
    </source>
</reference>
<reference evidence="8 9" key="2">
    <citation type="journal article" date="2012" name="J. Bacteriol.">
        <title>Genome Sequence of Edwardsiella ictaluri 93-146, a Strain Associated with a Natural Channel Catfish Outbreak of Enteric Septicemia of Catfish.</title>
        <authorList>
            <person name="Williams M.L."/>
            <person name="Gillaspy A.F."/>
            <person name="Dyer D.W."/>
            <person name="Thune R.L."/>
            <person name="Waldbieser G.C."/>
            <person name="Schuster S.C."/>
            <person name="Gipson J."/>
            <person name="Zaitshik J."/>
            <person name="Landry C."/>
            <person name="Banes M.M."/>
            <person name="Lawrence M.L."/>
        </authorList>
    </citation>
    <scope>NUCLEOTIDE SEQUENCE [LARGE SCALE GENOMIC DNA]</scope>
    <source>
        <strain evidence="8 9">93-146</strain>
    </source>
</reference>
<dbReference type="PANTHER" id="PTHR12677">
    <property type="entry name" value="GOLGI APPARATUS MEMBRANE PROTEIN TVP38-RELATED"/>
    <property type="match status" value="1"/>
</dbReference>
<feature type="transmembrane region" description="Helical" evidence="6">
    <location>
        <begin position="191"/>
        <end position="209"/>
    </location>
</feature>
<dbReference type="KEGG" id="eic:NT01EI_3930"/>
<keyword evidence="4 6" id="KW-1133">Transmembrane helix</keyword>
<evidence type="ECO:0000256" key="5">
    <source>
        <dbReference type="ARBA" id="ARBA00023136"/>
    </source>
</evidence>
<gene>
    <name evidence="8" type="ordered locus">NT01EI_3930</name>
</gene>
<dbReference type="PANTHER" id="PTHR12677:SF59">
    <property type="entry name" value="GOLGI APPARATUS MEMBRANE PROTEIN TVP38-RELATED"/>
    <property type="match status" value="1"/>
</dbReference>
<dbReference type="HOGENOM" id="CLU_038944_7_1_6"/>
<evidence type="ECO:0000313" key="9">
    <source>
        <dbReference type="Proteomes" id="UP000001485"/>
    </source>
</evidence>
<feature type="transmembrane region" description="Helical" evidence="6">
    <location>
        <begin position="86"/>
        <end position="107"/>
    </location>
</feature>
<dbReference type="Pfam" id="PF09335">
    <property type="entry name" value="VTT_dom"/>
    <property type="match status" value="1"/>
</dbReference>
<evidence type="ECO:0000256" key="3">
    <source>
        <dbReference type="ARBA" id="ARBA00022692"/>
    </source>
</evidence>
<evidence type="ECO:0000256" key="4">
    <source>
        <dbReference type="ARBA" id="ARBA00022989"/>
    </source>
</evidence>
<name>C5BF58_EDWI9</name>
<dbReference type="AlphaFoldDB" id="C5BF58"/>
<evidence type="ECO:0000256" key="6">
    <source>
        <dbReference type="RuleBase" id="RU366058"/>
    </source>
</evidence>
<dbReference type="InterPro" id="IPR015414">
    <property type="entry name" value="TMEM64"/>
</dbReference>
<feature type="transmembrane region" description="Helical" evidence="6">
    <location>
        <begin position="127"/>
        <end position="149"/>
    </location>
</feature>
<organism evidence="8 9">
    <name type="scientific">Edwardsiella ictaluri (strain 93-146)</name>
    <dbReference type="NCBI Taxonomy" id="634503"/>
    <lineage>
        <taxon>Bacteria</taxon>
        <taxon>Pseudomonadati</taxon>
        <taxon>Pseudomonadota</taxon>
        <taxon>Gammaproteobacteria</taxon>
        <taxon>Enterobacterales</taxon>
        <taxon>Hafniaceae</taxon>
        <taxon>Edwardsiella</taxon>
    </lineage>
</organism>
<accession>C5BF58</accession>
<protein>
    <recommendedName>
        <fullName evidence="6">TVP38/TMEM64 family membrane protein</fullName>
    </recommendedName>
</protein>
<dbReference type="Proteomes" id="UP000001485">
    <property type="component" value="Chromosome"/>
</dbReference>
<keyword evidence="2 6" id="KW-1003">Cell membrane</keyword>
<evidence type="ECO:0000256" key="2">
    <source>
        <dbReference type="ARBA" id="ARBA00022475"/>
    </source>
</evidence>
<feature type="transmembrane region" description="Helical" evidence="6">
    <location>
        <begin position="56"/>
        <end position="79"/>
    </location>
</feature>
<dbReference type="PROSITE" id="PS51257">
    <property type="entry name" value="PROKAR_LIPOPROTEIN"/>
    <property type="match status" value="1"/>
</dbReference>
<comment type="similarity">
    <text evidence="6">Belongs to the TVP38/TMEM64 family.</text>
</comment>